<gene>
    <name evidence="2" type="ORF">GCM10010468_65010</name>
</gene>
<protein>
    <recommendedName>
        <fullName evidence="4">LPXTG cell wall anchor domain-containing protein</fullName>
    </recommendedName>
</protein>
<organism evidence="2 3">
    <name type="scientific">Actinocorallia longicatena</name>
    <dbReference type="NCBI Taxonomy" id="111803"/>
    <lineage>
        <taxon>Bacteria</taxon>
        <taxon>Bacillati</taxon>
        <taxon>Actinomycetota</taxon>
        <taxon>Actinomycetes</taxon>
        <taxon>Streptosporangiales</taxon>
        <taxon>Thermomonosporaceae</taxon>
        <taxon>Actinocorallia</taxon>
    </lineage>
</organism>
<keyword evidence="1" id="KW-0812">Transmembrane</keyword>
<sequence>MLGELVVAAVGDLDAGVGAVRCPSRTVVVTVTNAGDSDESYSLIVGGRTVRTEVIIGDSTLRSTVELAEDRRTRIRVRALGTDVTSTVRTANCRRAHGQGHGKTRTLPKTGTGTSLAVTSGATILTGALLSWYGLLWPRRRPTLFP</sequence>
<dbReference type="Proteomes" id="UP001501237">
    <property type="component" value="Unassembled WGS sequence"/>
</dbReference>
<evidence type="ECO:0000313" key="3">
    <source>
        <dbReference type="Proteomes" id="UP001501237"/>
    </source>
</evidence>
<evidence type="ECO:0000256" key="1">
    <source>
        <dbReference type="SAM" id="Phobius"/>
    </source>
</evidence>
<dbReference type="NCBIfam" id="TIGR01167">
    <property type="entry name" value="LPXTG_anchor"/>
    <property type="match status" value="1"/>
</dbReference>
<evidence type="ECO:0008006" key="4">
    <source>
        <dbReference type="Google" id="ProtNLM"/>
    </source>
</evidence>
<keyword evidence="1" id="KW-0472">Membrane</keyword>
<accession>A0ABP6QKD2</accession>
<comment type="caution">
    <text evidence="2">The sequence shown here is derived from an EMBL/GenBank/DDBJ whole genome shotgun (WGS) entry which is preliminary data.</text>
</comment>
<keyword evidence="3" id="KW-1185">Reference proteome</keyword>
<evidence type="ECO:0000313" key="2">
    <source>
        <dbReference type="EMBL" id="GAA3232852.1"/>
    </source>
</evidence>
<proteinExistence type="predicted"/>
<feature type="transmembrane region" description="Helical" evidence="1">
    <location>
        <begin position="116"/>
        <end position="136"/>
    </location>
</feature>
<dbReference type="EMBL" id="BAAAUV010000024">
    <property type="protein sequence ID" value="GAA3232852.1"/>
    <property type="molecule type" value="Genomic_DNA"/>
</dbReference>
<dbReference type="RefSeq" id="WP_344835892.1">
    <property type="nucleotide sequence ID" value="NZ_BAAAUV010000024.1"/>
</dbReference>
<keyword evidence="1" id="KW-1133">Transmembrane helix</keyword>
<name>A0ABP6QKD2_9ACTN</name>
<reference evidence="3" key="1">
    <citation type="journal article" date="2019" name="Int. J. Syst. Evol. Microbiol.">
        <title>The Global Catalogue of Microorganisms (GCM) 10K type strain sequencing project: providing services to taxonomists for standard genome sequencing and annotation.</title>
        <authorList>
            <consortium name="The Broad Institute Genomics Platform"/>
            <consortium name="The Broad Institute Genome Sequencing Center for Infectious Disease"/>
            <person name="Wu L."/>
            <person name="Ma J."/>
        </authorList>
    </citation>
    <scope>NUCLEOTIDE SEQUENCE [LARGE SCALE GENOMIC DNA]</scope>
    <source>
        <strain evidence="3">JCM 9377</strain>
    </source>
</reference>